<gene>
    <name evidence="2" type="ORF">SAMN05216553_1072</name>
</gene>
<dbReference type="PANTHER" id="PTHR35400">
    <property type="entry name" value="SLR1083 PROTEIN"/>
    <property type="match status" value="1"/>
</dbReference>
<feature type="domain" description="Putative restriction endonuclease" evidence="1">
    <location>
        <begin position="24"/>
        <end position="181"/>
    </location>
</feature>
<keyword evidence="2" id="KW-0378">Hydrolase</keyword>
<dbReference type="PANTHER" id="PTHR35400:SF3">
    <property type="entry name" value="SLL1072 PROTEIN"/>
    <property type="match status" value="1"/>
</dbReference>
<dbReference type="OrthoDB" id="3289716at2"/>
<dbReference type="Proteomes" id="UP000199623">
    <property type="component" value="Unassembled WGS sequence"/>
</dbReference>
<dbReference type="RefSeq" id="WP_090050485.1">
    <property type="nucleotide sequence ID" value="NZ_FNCC01000007.1"/>
</dbReference>
<dbReference type="InterPro" id="IPR008538">
    <property type="entry name" value="Uma2"/>
</dbReference>
<dbReference type="GO" id="GO:0004519">
    <property type="term" value="F:endonuclease activity"/>
    <property type="evidence" value="ECO:0007669"/>
    <property type="project" value="UniProtKB-KW"/>
</dbReference>
<sequence length="186" mass="20372">MAAPAETAPADYLLPRHVGPWSLDDVLSLPEDNSQRIELVDGMLLVSPLGSYRHQNLVFDAAAALRAACPDHLQTTIELNVLLSSGRLVIPDFTVVTPREAGVMFPVSDVVLVGEVFSPSTRLNDEGLKRSLYAKAGIQYYLMVDPEPRVVEATLLELQGERYVEIARSAGGVLETERPFPVTIKF</sequence>
<dbReference type="EMBL" id="FNCC01000007">
    <property type="protein sequence ID" value="SDG30155.1"/>
    <property type="molecule type" value="Genomic_DNA"/>
</dbReference>
<dbReference type="Pfam" id="PF05685">
    <property type="entry name" value="Uma2"/>
    <property type="match status" value="1"/>
</dbReference>
<keyword evidence="2" id="KW-0255">Endonuclease</keyword>
<dbReference type="CDD" id="cd06260">
    <property type="entry name" value="DUF820-like"/>
    <property type="match status" value="1"/>
</dbReference>
<evidence type="ECO:0000313" key="3">
    <source>
        <dbReference type="Proteomes" id="UP000199623"/>
    </source>
</evidence>
<dbReference type="InterPro" id="IPR012296">
    <property type="entry name" value="Nuclease_put_TT1808"/>
</dbReference>
<protein>
    <submittedName>
        <fullName evidence="2">Endonuclease, Uma2 family (Restriction endonuclease fold)</fullName>
    </submittedName>
</protein>
<evidence type="ECO:0000259" key="1">
    <source>
        <dbReference type="Pfam" id="PF05685"/>
    </source>
</evidence>
<name>A0A1G7T4F9_9PSEU</name>
<proteinExistence type="predicted"/>
<keyword evidence="3" id="KW-1185">Reference proteome</keyword>
<organism evidence="2 3">
    <name type="scientific">Lentzea fradiae</name>
    <dbReference type="NCBI Taxonomy" id="200378"/>
    <lineage>
        <taxon>Bacteria</taxon>
        <taxon>Bacillati</taxon>
        <taxon>Actinomycetota</taxon>
        <taxon>Actinomycetes</taxon>
        <taxon>Pseudonocardiales</taxon>
        <taxon>Pseudonocardiaceae</taxon>
        <taxon>Lentzea</taxon>
    </lineage>
</organism>
<keyword evidence="2" id="KW-0540">Nuclease</keyword>
<dbReference type="InterPro" id="IPR011335">
    <property type="entry name" value="Restrct_endonuc-II-like"/>
</dbReference>
<reference evidence="3" key="1">
    <citation type="submission" date="2016-10" db="EMBL/GenBank/DDBJ databases">
        <authorList>
            <person name="Varghese N."/>
            <person name="Submissions S."/>
        </authorList>
    </citation>
    <scope>NUCLEOTIDE SEQUENCE [LARGE SCALE GENOMIC DNA]</scope>
    <source>
        <strain evidence="3">CGMCC 4.3506</strain>
    </source>
</reference>
<evidence type="ECO:0000313" key="2">
    <source>
        <dbReference type="EMBL" id="SDG30155.1"/>
    </source>
</evidence>
<accession>A0A1G7T4F9</accession>
<dbReference type="SUPFAM" id="SSF52980">
    <property type="entry name" value="Restriction endonuclease-like"/>
    <property type="match status" value="1"/>
</dbReference>
<dbReference type="STRING" id="200378.SAMN05216553_1072"/>
<dbReference type="AlphaFoldDB" id="A0A1G7T4F9"/>
<dbReference type="Gene3D" id="3.90.1570.10">
    <property type="entry name" value="tt1808, chain A"/>
    <property type="match status" value="1"/>
</dbReference>